<dbReference type="HOGENOM" id="CLU_2082348_0_0_11"/>
<evidence type="ECO:0000313" key="2">
    <source>
        <dbReference type="EMBL" id="AFU03864.1"/>
    </source>
</evidence>
<accession>K0F327</accession>
<dbReference type="AlphaFoldDB" id="K0F327"/>
<evidence type="ECO:0000256" key="1">
    <source>
        <dbReference type="SAM" id="MobiDB-lite"/>
    </source>
</evidence>
<protein>
    <submittedName>
        <fullName evidence="2">Uncharacterized protein</fullName>
    </submittedName>
</protein>
<proteinExistence type="predicted"/>
<dbReference type="EMBL" id="CP003876">
    <property type="protein sequence ID" value="AFU03864.1"/>
    <property type="molecule type" value="Genomic_DNA"/>
</dbReference>
<dbReference type="Proteomes" id="UP000006304">
    <property type="component" value="Chromosome"/>
</dbReference>
<sequence>MQAAGERALQEQSVPASTGATAMPAALAARCMSSVRTVVSGMAVLMAVTAVRGSGATSRWSTEASLPRCRVARTTRPSMVAWMPWLRAMLRARGSSGSGRVCRSGSASRTQSMPHRV</sequence>
<keyword evidence="3" id="KW-1185">Reference proteome</keyword>
<feature type="region of interest" description="Disordered" evidence="1">
    <location>
        <begin position="94"/>
        <end position="117"/>
    </location>
</feature>
<gene>
    <name evidence="2" type="ORF">O3I_029575</name>
</gene>
<reference evidence="2 3" key="1">
    <citation type="journal article" date="2012" name="J. Bacteriol.">
        <title>Complete genome sequence of Nocardia brasiliensis HUJEG-1.</title>
        <authorList>
            <person name="Vera-Cabrera L."/>
            <person name="Ortiz-Lopez R."/>
            <person name="Elizondo-Gonzalez R."/>
            <person name="Perez-Maya A.A."/>
            <person name="Ocampo-Candiani J."/>
        </authorList>
    </citation>
    <scope>NUCLEOTIDE SEQUENCE [LARGE SCALE GENOMIC DNA]</scope>
    <source>
        <strain evidence="3">ATCC 700358</strain>
    </source>
</reference>
<organism evidence="2 3">
    <name type="scientific">Nocardia brasiliensis (strain ATCC 700358 / HUJEG-1)</name>
    <dbReference type="NCBI Taxonomy" id="1133849"/>
    <lineage>
        <taxon>Bacteria</taxon>
        <taxon>Bacillati</taxon>
        <taxon>Actinomycetota</taxon>
        <taxon>Actinomycetes</taxon>
        <taxon>Mycobacteriales</taxon>
        <taxon>Nocardiaceae</taxon>
        <taxon>Nocardia</taxon>
    </lineage>
</organism>
<feature type="region of interest" description="Disordered" evidence="1">
    <location>
        <begin position="1"/>
        <end position="20"/>
    </location>
</feature>
<name>K0F327_NOCB7</name>
<dbReference type="KEGG" id="nbr:O3I_029575"/>
<feature type="compositionally biased region" description="Low complexity" evidence="1">
    <location>
        <begin position="94"/>
        <end position="109"/>
    </location>
</feature>
<evidence type="ECO:0000313" key="3">
    <source>
        <dbReference type="Proteomes" id="UP000006304"/>
    </source>
</evidence>